<proteinExistence type="predicted"/>
<comment type="caution">
    <text evidence="2">The sequence shown here is derived from an EMBL/GenBank/DDBJ whole genome shotgun (WGS) entry which is preliminary data.</text>
</comment>
<feature type="region of interest" description="Disordered" evidence="1">
    <location>
        <begin position="55"/>
        <end position="107"/>
    </location>
</feature>
<reference evidence="2 3" key="1">
    <citation type="submission" date="2017-12" db="EMBL/GenBank/DDBJ databases">
        <title>Comparative genomics of Botrytis spp.</title>
        <authorList>
            <person name="Valero-Jimenez C.A."/>
            <person name="Tapia P."/>
            <person name="Veloso J."/>
            <person name="Silva-Moreno E."/>
            <person name="Staats M."/>
            <person name="Valdes J.H."/>
            <person name="Van Kan J.A.L."/>
        </authorList>
    </citation>
    <scope>NUCLEOTIDE SEQUENCE [LARGE SCALE GENOMIC DNA]</scope>
    <source>
        <strain evidence="2 3">Bp0003</strain>
    </source>
</reference>
<evidence type="ECO:0000313" key="2">
    <source>
        <dbReference type="EMBL" id="TGO21242.1"/>
    </source>
</evidence>
<dbReference type="AlphaFoldDB" id="A0A4Z1FEN8"/>
<gene>
    <name evidence="2" type="ORF">BPAE_0231g00080</name>
</gene>
<name>A0A4Z1FEN8_9HELO</name>
<dbReference type="Proteomes" id="UP000297910">
    <property type="component" value="Unassembled WGS sequence"/>
</dbReference>
<feature type="compositionally biased region" description="Low complexity" evidence="1">
    <location>
        <begin position="61"/>
        <end position="74"/>
    </location>
</feature>
<evidence type="ECO:0000313" key="3">
    <source>
        <dbReference type="Proteomes" id="UP000297910"/>
    </source>
</evidence>
<accession>A0A4Z1FEN8</accession>
<keyword evidence="3" id="KW-1185">Reference proteome</keyword>
<sequence>MLLYQLPFASVCNKSAPASKVMLVEGCVVDNVVVDDKFSKSQSCKFDLTEITSEVTPNPISQSRKSQRRQVQQEQQEDHPVNIQSYLRENKYPKGEQVPQTHLRAQR</sequence>
<organism evidence="2 3">
    <name type="scientific">Botrytis paeoniae</name>
    <dbReference type="NCBI Taxonomy" id="278948"/>
    <lineage>
        <taxon>Eukaryota</taxon>
        <taxon>Fungi</taxon>
        <taxon>Dikarya</taxon>
        <taxon>Ascomycota</taxon>
        <taxon>Pezizomycotina</taxon>
        <taxon>Leotiomycetes</taxon>
        <taxon>Helotiales</taxon>
        <taxon>Sclerotiniaceae</taxon>
        <taxon>Botrytis</taxon>
    </lineage>
</organism>
<protein>
    <submittedName>
        <fullName evidence="2">Uncharacterized protein</fullName>
    </submittedName>
</protein>
<dbReference type="EMBL" id="PQXI01000230">
    <property type="protein sequence ID" value="TGO21242.1"/>
    <property type="molecule type" value="Genomic_DNA"/>
</dbReference>
<evidence type="ECO:0000256" key="1">
    <source>
        <dbReference type="SAM" id="MobiDB-lite"/>
    </source>
</evidence>